<evidence type="ECO:0000313" key="4">
    <source>
        <dbReference type="Proteomes" id="UP001500683"/>
    </source>
</evidence>
<dbReference type="Gene3D" id="3.60.40.10">
    <property type="entry name" value="PPM-type phosphatase domain"/>
    <property type="match status" value="1"/>
</dbReference>
<organism evidence="3 4">
    <name type="scientific">Actinomadura miaoliensis</name>
    <dbReference type="NCBI Taxonomy" id="430685"/>
    <lineage>
        <taxon>Bacteria</taxon>
        <taxon>Bacillati</taxon>
        <taxon>Actinomycetota</taxon>
        <taxon>Actinomycetes</taxon>
        <taxon>Streptosporangiales</taxon>
        <taxon>Thermomonosporaceae</taxon>
        <taxon>Actinomadura</taxon>
    </lineage>
</organism>
<comment type="caution">
    <text evidence="3">The sequence shown here is derived from an EMBL/GenBank/DDBJ whole genome shotgun (WGS) entry which is preliminary data.</text>
</comment>
<evidence type="ECO:0000256" key="1">
    <source>
        <dbReference type="ARBA" id="ARBA00022801"/>
    </source>
</evidence>
<feature type="domain" description="PPM-type phosphatase" evidence="2">
    <location>
        <begin position="228"/>
        <end position="446"/>
    </location>
</feature>
<dbReference type="Pfam" id="PF07228">
    <property type="entry name" value="SpoIIE"/>
    <property type="match status" value="1"/>
</dbReference>
<name>A0ABP7WEQ7_9ACTN</name>
<dbReference type="Proteomes" id="UP001500683">
    <property type="component" value="Unassembled WGS sequence"/>
</dbReference>
<evidence type="ECO:0000313" key="3">
    <source>
        <dbReference type="EMBL" id="GAA4087508.1"/>
    </source>
</evidence>
<dbReference type="RefSeq" id="WP_344953048.1">
    <property type="nucleotide sequence ID" value="NZ_BAAAZG010000040.1"/>
</dbReference>
<sequence length="471" mass="50665">MKGAAAEPVAVSIGRCGFEAMNGGASADLSVGERVLAEVLRVARVQPPAQLADVIMEHAQPLGVRRAVVYLADLQETVLVPLPSHADIVADISDEVDVRDPGAIVADRGVVRIEGTVAGLAYRKLTVVTAEDSDTPGEVTLVDEPVRQHRVWLPLLDGTARLGVLELVLEHLDEQVLQRCHLLAGMVGLLVASYGVHSDAFDQVRRREPMHLSAEMVWAFMPGQTYATEDVVISAAAEPVYRLGGDAYDFSSMDHTVHLSLFDAAGHDLVAGLVAAVGLASCRSTRRAGGGLTDIALLADTAIREHSPEWRFMTGLLINLHTGTGRLEWVNCGHPPPLLIRRNRVVKELPGLPDPPMGLLEGARPRVRCETLQPGDRLLCYTDGVTEARTPEGEQFGVDRLADTIIRTTAAGMSAPEALRRLIHGLFSEQRGGALSDDATVLLTEWRPTIPTGSVHNSFQTLPNSTSNHAE</sequence>
<dbReference type="InterPro" id="IPR001932">
    <property type="entry name" value="PPM-type_phosphatase-like_dom"/>
</dbReference>
<reference evidence="4" key="1">
    <citation type="journal article" date="2019" name="Int. J. Syst. Evol. Microbiol.">
        <title>The Global Catalogue of Microorganisms (GCM) 10K type strain sequencing project: providing services to taxonomists for standard genome sequencing and annotation.</title>
        <authorList>
            <consortium name="The Broad Institute Genomics Platform"/>
            <consortium name="The Broad Institute Genome Sequencing Center for Infectious Disease"/>
            <person name="Wu L."/>
            <person name="Ma J."/>
        </authorList>
    </citation>
    <scope>NUCLEOTIDE SEQUENCE [LARGE SCALE GENOMIC DNA]</scope>
    <source>
        <strain evidence="4">JCM 16702</strain>
    </source>
</reference>
<dbReference type="EMBL" id="BAAAZG010000040">
    <property type="protein sequence ID" value="GAA4087508.1"/>
    <property type="molecule type" value="Genomic_DNA"/>
</dbReference>
<gene>
    <name evidence="3" type="ORF">GCM10022214_54770</name>
</gene>
<dbReference type="SUPFAM" id="SSF81606">
    <property type="entry name" value="PP2C-like"/>
    <property type="match status" value="1"/>
</dbReference>
<dbReference type="InterPro" id="IPR036457">
    <property type="entry name" value="PPM-type-like_dom_sf"/>
</dbReference>
<proteinExistence type="predicted"/>
<protein>
    <submittedName>
        <fullName evidence="3">PP2C family protein-serine/threonine phosphatase</fullName>
    </submittedName>
</protein>
<dbReference type="SMART" id="SM00331">
    <property type="entry name" value="PP2C_SIG"/>
    <property type="match status" value="1"/>
</dbReference>
<keyword evidence="1" id="KW-0378">Hydrolase</keyword>
<keyword evidence="4" id="KW-1185">Reference proteome</keyword>
<evidence type="ECO:0000259" key="2">
    <source>
        <dbReference type="SMART" id="SM00331"/>
    </source>
</evidence>
<dbReference type="PANTHER" id="PTHR43156:SF2">
    <property type="entry name" value="STAGE II SPORULATION PROTEIN E"/>
    <property type="match status" value="1"/>
</dbReference>
<dbReference type="PANTHER" id="PTHR43156">
    <property type="entry name" value="STAGE II SPORULATION PROTEIN E-RELATED"/>
    <property type="match status" value="1"/>
</dbReference>
<accession>A0ABP7WEQ7</accession>
<dbReference type="InterPro" id="IPR052016">
    <property type="entry name" value="Bact_Sigma-Reg"/>
</dbReference>